<protein>
    <recommendedName>
        <fullName evidence="2">Rhodopsin domain-containing protein</fullName>
    </recommendedName>
</protein>
<feature type="domain" description="Rhodopsin" evidence="2">
    <location>
        <begin position="31"/>
        <end position="113"/>
    </location>
</feature>
<feature type="domain" description="Rhodopsin" evidence="2">
    <location>
        <begin position="126"/>
        <end position="226"/>
    </location>
</feature>
<comment type="caution">
    <text evidence="3">The sequence shown here is derived from an EMBL/GenBank/DDBJ whole genome shotgun (WGS) entry which is preliminary data.</text>
</comment>
<evidence type="ECO:0000313" key="3">
    <source>
        <dbReference type="EMBL" id="CAF9943561.1"/>
    </source>
</evidence>
<reference evidence="3" key="1">
    <citation type="submission" date="2021-03" db="EMBL/GenBank/DDBJ databases">
        <authorList>
            <person name="Tagirdzhanova G."/>
        </authorList>
    </citation>
    <scope>NUCLEOTIDE SEQUENCE</scope>
</reference>
<sequence>MPQIGAEHRALLINLAAWITLSAMVVFTSSKVMTKWNMTRKFQSDDMLMILAMFTAVGHCVAVAVQVQSGLGQPRNALDSHQFILYEKSEYVSQFFYVFTIYIAKTAALQFLMLLARPNCFWTLFQSAFWIINGVIDLTTQLMIGLAPLYLLFKVHLPMAKKRLVFLSFTPNMTTIPLTVLRLVYLYRVYHSSDTTIDVVKAALVTVIHTNYCIIASCVPFLRPVAATLTIGLTTNDIRVPARPEGSIMDKSKTNPFAILSRGKRFQTPNAHGWTRFPASSDFTSTVTGGQDNNLELQWLERYGPQDVMMIHQKKTTVVSSDPKFPSG</sequence>
<accession>A0A8H3PK63</accession>
<organism evidence="3 4">
    <name type="scientific">Alectoria fallacina</name>
    <dbReference type="NCBI Taxonomy" id="1903189"/>
    <lineage>
        <taxon>Eukaryota</taxon>
        <taxon>Fungi</taxon>
        <taxon>Dikarya</taxon>
        <taxon>Ascomycota</taxon>
        <taxon>Pezizomycotina</taxon>
        <taxon>Lecanoromycetes</taxon>
        <taxon>OSLEUM clade</taxon>
        <taxon>Lecanoromycetidae</taxon>
        <taxon>Lecanorales</taxon>
        <taxon>Lecanorineae</taxon>
        <taxon>Parmeliaceae</taxon>
        <taxon>Alectoria</taxon>
    </lineage>
</organism>
<dbReference type="AlphaFoldDB" id="A0A8H3PK63"/>
<dbReference type="PANTHER" id="PTHR39614">
    <property type="entry name" value="INTEGRAL MEMBRANE PROTEIN"/>
    <property type="match status" value="1"/>
</dbReference>
<keyword evidence="1" id="KW-0812">Transmembrane</keyword>
<evidence type="ECO:0000259" key="2">
    <source>
        <dbReference type="Pfam" id="PF20684"/>
    </source>
</evidence>
<evidence type="ECO:0000313" key="4">
    <source>
        <dbReference type="Proteomes" id="UP000664203"/>
    </source>
</evidence>
<feature type="transmembrane region" description="Helical" evidence="1">
    <location>
        <begin position="95"/>
        <end position="116"/>
    </location>
</feature>
<evidence type="ECO:0000256" key="1">
    <source>
        <dbReference type="SAM" id="Phobius"/>
    </source>
</evidence>
<feature type="transmembrane region" description="Helical" evidence="1">
    <location>
        <begin position="48"/>
        <end position="67"/>
    </location>
</feature>
<feature type="transmembrane region" description="Helical" evidence="1">
    <location>
        <begin position="164"/>
        <end position="187"/>
    </location>
</feature>
<feature type="transmembrane region" description="Helical" evidence="1">
    <location>
        <begin position="12"/>
        <end position="28"/>
    </location>
</feature>
<keyword evidence="4" id="KW-1185">Reference proteome</keyword>
<feature type="transmembrane region" description="Helical" evidence="1">
    <location>
        <begin position="128"/>
        <end position="152"/>
    </location>
</feature>
<name>A0A8H3PK63_9LECA</name>
<dbReference type="OrthoDB" id="3918601at2759"/>
<dbReference type="Proteomes" id="UP000664203">
    <property type="component" value="Unassembled WGS sequence"/>
</dbReference>
<dbReference type="PANTHER" id="PTHR39614:SF2">
    <property type="entry name" value="INTEGRAL MEMBRANE PROTEIN"/>
    <property type="match status" value="1"/>
</dbReference>
<keyword evidence="1" id="KW-0472">Membrane</keyword>
<proteinExistence type="predicted"/>
<dbReference type="Pfam" id="PF20684">
    <property type="entry name" value="Fung_rhodopsin"/>
    <property type="match status" value="2"/>
</dbReference>
<gene>
    <name evidence="3" type="ORF">ALECFALPRED_000693</name>
</gene>
<dbReference type="EMBL" id="CAJPDR010001113">
    <property type="protein sequence ID" value="CAF9943561.1"/>
    <property type="molecule type" value="Genomic_DNA"/>
</dbReference>
<dbReference type="InterPro" id="IPR049326">
    <property type="entry name" value="Rhodopsin_dom_fungi"/>
</dbReference>
<keyword evidence="1" id="KW-1133">Transmembrane helix</keyword>